<keyword evidence="7" id="KW-0809">Transit peptide</keyword>
<dbReference type="PANTHER" id="PTHR43009">
    <property type="entry name" value="HOMOGENTISATE SOLANESYLTRANSFERASE, CHLOROPLASTIC"/>
    <property type="match status" value="1"/>
</dbReference>
<dbReference type="InterPro" id="IPR044502">
    <property type="entry name" value="AtHST-like"/>
</dbReference>
<dbReference type="Gene3D" id="1.20.120.1780">
    <property type="entry name" value="UbiA prenyltransferase"/>
    <property type="match status" value="1"/>
</dbReference>
<dbReference type="AlphaFoldDB" id="A0AAQ3MYB5"/>
<dbReference type="CDD" id="cd13960">
    <property type="entry name" value="PT_UbiA_HPT1"/>
    <property type="match status" value="1"/>
</dbReference>
<feature type="transmembrane region" description="Helical" evidence="10">
    <location>
        <begin position="249"/>
        <end position="269"/>
    </location>
</feature>
<feature type="transmembrane region" description="Helical" evidence="10">
    <location>
        <begin position="188"/>
        <end position="211"/>
    </location>
</feature>
<feature type="transmembrane region" description="Helical" evidence="10">
    <location>
        <begin position="393"/>
        <end position="415"/>
    </location>
</feature>
<keyword evidence="12" id="KW-1185">Reference proteome</keyword>
<evidence type="ECO:0000256" key="9">
    <source>
        <dbReference type="ARBA" id="ARBA00023136"/>
    </source>
</evidence>
<evidence type="ECO:0000256" key="10">
    <source>
        <dbReference type="SAM" id="Phobius"/>
    </source>
</evidence>
<feature type="transmembrane region" description="Helical" evidence="10">
    <location>
        <begin position="281"/>
        <end position="303"/>
    </location>
</feature>
<feature type="transmembrane region" description="Helical" evidence="10">
    <location>
        <begin position="217"/>
        <end position="237"/>
    </location>
</feature>
<dbReference type="InterPro" id="IPR044878">
    <property type="entry name" value="UbiA_sf"/>
</dbReference>
<evidence type="ECO:0000256" key="1">
    <source>
        <dbReference type="ARBA" id="ARBA00004508"/>
    </source>
</evidence>
<feature type="transmembrane region" description="Helical" evidence="10">
    <location>
        <begin position="353"/>
        <end position="373"/>
    </location>
</feature>
<evidence type="ECO:0000313" key="12">
    <source>
        <dbReference type="Proteomes" id="UP001374535"/>
    </source>
</evidence>
<evidence type="ECO:0000256" key="6">
    <source>
        <dbReference type="ARBA" id="ARBA00022692"/>
    </source>
</evidence>
<gene>
    <name evidence="11" type="ORF">V8G54_031392</name>
</gene>
<keyword evidence="8 10" id="KW-1133">Transmembrane helix</keyword>
<dbReference type="GO" id="GO:0004659">
    <property type="term" value="F:prenyltransferase activity"/>
    <property type="evidence" value="ECO:0007669"/>
    <property type="project" value="InterPro"/>
</dbReference>
<dbReference type="Pfam" id="PF01040">
    <property type="entry name" value="UbiA"/>
    <property type="match status" value="1"/>
</dbReference>
<dbReference type="Proteomes" id="UP001374535">
    <property type="component" value="Chromosome 9"/>
</dbReference>
<dbReference type="EMBL" id="CP144692">
    <property type="protein sequence ID" value="WVY99241.1"/>
    <property type="molecule type" value="Genomic_DNA"/>
</dbReference>
<feature type="transmembrane region" description="Helical" evidence="10">
    <location>
        <begin position="329"/>
        <end position="347"/>
    </location>
</feature>
<evidence type="ECO:0000313" key="11">
    <source>
        <dbReference type="EMBL" id="WVY99241.1"/>
    </source>
</evidence>
<dbReference type="InterPro" id="IPR000537">
    <property type="entry name" value="UbiA_prenyltransferase"/>
</dbReference>
<evidence type="ECO:0000256" key="4">
    <source>
        <dbReference type="ARBA" id="ARBA00022640"/>
    </source>
</evidence>
<evidence type="ECO:0000256" key="8">
    <source>
        <dbReference type="ARBA" id="ARBA00022989"/>
    </source>
</evidence>
<feature type="transmembrane region" description="Helical" evidence="10">
    <location>
        <begin position="145"/>
        <end position="167"/>
    </location>
</feature>
<dbReference type="Gene3D" id="1.10.357.140">
    <property type="entry name" value="UbiA prenyltransferase"/>
    <property type="match status" value="1"/>
</dbReference>
<comment type="subcellular location">
    <subcellularLocation>
        <location evidence="1">Plastid</location>
        <location evidence="1">Chloroplast membrane</location>
        <topology evidence="1">Multi-pass membrane protein</topology>
    </subcellularLocation>
</comment>
<evidence type="ECO:0000256" key="3">
    <source>
        <dbReference type="ARBA" id="ARBA00022528"/>
    </source>
</evidence>
<accession>A0AAQ3MYB5</accession>
<reference evidence="11 12" key="1">
    <citation type="journal article" date="2023" name="Life. Sci Alliance">
        <title>Evolutionary insights into 3D genome organization and epigenetic landscape of Vigna mungo.</title>
        <authorList>
            <person name="Junaid A."/>
            <person name="Singh B."/>
            <person name="Bhatia S."/>
        </authorList>
    </citation>
    <scope>NUCLEOTIDE SEQUENCE [LARGE SCALE GENOMIC DNA]</scope>
    <source>
        <strain evidence="11">Urdbean</strain>
    </source>
</reference>
<evidence type="ECO:0000256" key="7">
    <source>
        <dbReference type="ARBA" id="ARBA00022946"/>
    </source>
</evidence>
<dbReference type="GO" id="GO:0031969">
    <property type="term" value="C:chloroplast membrane"/>
    <property type="evidence" value="ECO:0007669"/>
    <property type="project" value="UniProtKB-SubCell"/>
</dbReference>
<protein>
    <submittedName>
        <fullName evidence="11">Uncharacterized protein</fullName>
    </submittedName>
</protein>
<keyword evidence="6 10" id="KW-0812">Transmembrane</keyword>
<keyword evidence="9 10" id="KW-0472">Membrane</keyword>
<feature type="transmembrane region" description="Helical" evidence="10">
    <location>
        <begin position="104"/>
        <end position="125"/>
    </location>
</feature>
<sequence length="416" mass="47239">MDSMSLMSSPNVCALTTGGNLWRNKHSTKSTSYASFIAPKASMNQRKIQIEYKISRFQQPCINNEFKTVERGFIYKENYKKYIPKAIAKESFPSEPRRYQPKNVVASVKHFFVTLYWFCYPYTLFARTLSTISAALLAVDRLSDISPLFFIGILQILLTFTLFDVYVNGVNQLYDLEIDKINKPYLPLPSGAFSFKTGVIVTASSAILGFFTSYLIGSWPLFWGLVSFFLVLSGYSIKGPLLRWKKNPVLAAICISSIMTLILPISVFYHMKTFVLKRAAVFPKSLMFSVAFMSIYSLGISLFKDIPDIEGDKAFGIESFSTRLGQKRVFWICVSLLESAFGVAFLAGLSSPFLWVKIVTGVGNAVLGSILWYRAKFVNLNDTDSIRSYYMLIWKVIFLKNVYLLYVSYILLPLIR</sequence>
<evidence type="ECO:0000256" key="5">
    <source>
        <dbReference type="ARBA" id="ARBA00022679"/>
    </source>
</evidence>
<organism evidence="11 12">
    <name type="scientific">Vigna mungo</name>
    <name type="common">Black gram</name>
    <name type="synonym">Phaseolus mungo</name>
    <dbReference type="NCBI Taxonomy" id="3915"/>
    <lineage>
        <taxon>Eukaryota</taxon>
        <taxon>Viridiplantae</taxon>
        <taxon>Streptophyta</taxon>
        <taxon>Embryophyta</taxon>
        <taxon>Tracheophyta</taxon>
        <taxon>Spermatophyta</taxon>
        <taxon>Magnoliopsida</taxon>
        <taxon>eudicotyledons</taxon>
        <taxon>Gunneridae</taxon>
        <taxon>Pentapetalae</taxon>
        <taxon>rosids</taxon>
        <taxon>fabids</taxon>
        <taxon>Fabales</taxon>
        <taxon>Fabaceae</taxon>
        <taxon>Papilionoideae</taxon>
        <taxon>50 kb inversion clade</taxon>
        <taxon>NPAAA clade</taxon>
        <taxon>indigoferoid/millettioid clade</taxon>
        <taxon>Phaseoleae</taxon>
        <taxon>Vigna</taxon>
    </lineage>
</organism>
<keyword evidence="4" id="KW-0934">Plastid</keyword>
<evidence type="ECO:0000256" key="2">
    <source>
        <dbReference type="ARBA" id="ARBA00005985"/>
    </source>
</evidence>
<name>A0AAQ3MYB5_VIGMU</name>
<dbReference type="PANTHER" id="PTHR43009:SF6">
    <property type="entry name" value="HOMOGENTISATE PHYTYLTRANSFERASE 1, CHLOROPLASTIC"/>
    <property type="match status" value="1"/>
</dbReference>
<comment type="similarity">
    <text evidence="2">Belongs to the UbiA prenyltransferase family.</text>
</comment>
<proteinExistence type="inferred from homology"/>
<keyword evidence="5" id="KW-0808">Transferase</keyword>
<keyword evidence="3" id="KW-0150">Chloroplast</keyword>